<gene>
    <name evidence="11" type="ORF">TWF694_005307</name>
</gene>
<dbReference type="InterPro" id="IPR017853">
    <property type="entry name" value="GH"/>
</dbReference>
<keyword evidence="7" id="KW-0624">Polysaccharide degradation</keyword>
<accession>A0AAV9WTT0</accession>
<dbReference type="Proteomes" id="UP001365542">
    <property type="component" value="Unassembled WGS sequence"/>
</dbReference>
<dbReference type="GO" id="GO:0008843">
    <property type="term" value="F:endochitinase activity"/>
    <property type="evidence" value="ECO:0007669"/>
    <property type="project" value="UniProtKB-EC"/>
</dbReference>
<evidence type="ECO:0000256" key="3">
    <source>
        <dbReference type="ARBA" id="ARBA00022801"/>
    </source>
</evidence>
<organism evidence="11 12">
    <name type="scientific">Orbilia ellipsospora</name>
    <dbReference type="NCBI Taxonomy" id="2528407"/>
    <lineage>
        <taxon>Eukaryota</taxon>
        <taxon>Fungi</taxon>
        <taxon>Dikarya</taxon>
        <taxon>Ascomycota</taxon>
        <taxon>Pezizomycotina</taxon>
        <taxon>Orbiliomycetes</taxon>
        <taxon>Orbiliales</taxon>
        <taxon>Orbiliaceae</taxon>
        <taxon>Orbilia</taxon>
    </lineage>
</organism>
<dbReference type="GO" id="GO:0005576">
    <property type="term" value="C:extracellular region"/>
    <property type="evidence" value="ECO:0007669"/>
    <property type="project" value="TreeGrafter"/>
</dbReference>
<keyword evidence="3 8" id="KW-0378">Hydrolase</keyword>
<comment type="catalytic activity">
    <reaction evidence="1">
        <text>Random endo-hydrolysis of N-acetyl-beta-D-glucosaminide (1-&gt;4)-beta-linkages in chitin and chitodextrins.</text>
        <dbReference type="EC" id="3.2.1.14"/>
    </reaction>
</comment>
<evidence type="ECO:0000256" key="4">
    <source>
        <dbReference type="ARBA" id="ARBA00023024"/>
    </source>
</evidence>
<dbReference type="PANTHER" id="PTHR45708">
    <property type="entry name" value="ENDOCHITINASE"/>
    <property type="match status" value="1"/>
</dbReference>
<evidence type="ECO:0000256" key="7">
    <source>
        <dbReference type="ARBA" id="ARBA00023326"/>
    </source>
</evidence>
<name>A0AAV9WTT0_9PEZI</name>
<evidence type="ECO:0000313" key="12">
    <source>
        <dbReference type="Proteomes" id="UP001365542"/>
    </source>
</evidence>
<keyword evidence="6 8" id="KW-0326">Glycosidase</keyword>
<evidence type="ECO:0000256" key="2">
    <source>
        <dbReference type="ARBA" id="ARBA00012729"/>
    </source>
</evidence>
<dbReference type="InterPro" id="IPR001579">
    <property type="entry name" value="Glyco_hydro_18_chit_AS"/>
</dbReference>
<protein>
    <recommendedName>
        <fullName evidence="2">chitinase</fullName>
        <ecNumber evidence="2">3.2.1.14</ecNumber>
    </recommendedName>
</protein>
<dbReference type="SUPFAM" id="SSF51445">
    <property type="entry name" value="(Trans)glycosidases"/>
    <property type="match status" value="1"/>
</dbReference>
<keyword evidence="12" id="KW-1185">Reference proteome</keyword>
<evidence type="ECO:0000256" key="9">
    <source>
        <dbReference type="RuleBase" id="RU004453"/>
    </source>
</evidence>
<dbReference type="PROSITE" id="PS51910">
    <property type="entry name" value="GH18_2"/>
    <property type="match status" value="1"/>
</dbReference>
<evidence type="ECO:0000259" key="10">
    <source>
        <dbReference type="PROSITE" id="PS51910"/>
    </source>
</evidence>
<keyword evidence="5" id="KW-0119">Carbohydrate metabolism</keyword>
<dbReference type="Pfam" id="PF00704">
    <property type="entry name" value="Glyco_hydro_18"/>
    <property type="match status" value="1"/>
</dbReference>
<feature type="domain" description="GH18" evidence="10">
    <location>
        <begin position="117"/>
        <end position="395"/>
    </location>
</feature>
<dbReference type="GO" id="GO:0000272">
    <property type="term" value="P:polysaccharide catabolic process"/>
    <property type="evidence" value="ECO:0007669"/>
    <property type="project" value="UniProtKB-KW"/>
</dbReference>
<proteinExistence type="inferred from homology"/>
<dbReference type="GO" id="GO:0006032">
    <property type="term" value="P:chitin catabolic process"/>
    <property type="evidence" value="ECO:0007669"/>
    <property type="project" value="UniProtKB-KW"/>
</dbReference>
<evidence type="ECO:0000313" key="11">
    <source>
        <dbReference type="EMBL" id="KAK6525161.1"/>
    </source>
</evidence>
<dbReference type="Gene3D" id="3.20.20.80">
    <property type="entry name" value="Glycosidases"/>
    <property type="match status" value="1"/>
</dbReference>
<comment type="caution">
    <text evidence="11">The sequence shown here is derived from an EMBL/GenBank/DDBJ whole genome shotgun (WGS) entry which is preliminary data.</text>
</comment>
<reference evidence="11 12" key="1">
    <citation type="submission" date="2019-10" db="EMBL/GenBank/DDBJ databases">
        <authorList>
            <person name="Palmer J.M."/>
        </authorList>
    </citation>
    <scope>NUCLEOTIDE SEQUENCE [LARGE SCALE GENOMIC DNA]</scope>
    <source>
        <strain evidence="11 12">TWF694</strain>
    </source>
</reference>
<keyword evidence="4" id="KW-0146">Chitin degradation</keyword>
<dbReference type="EMBL" id="JAVHJO010000017">
    <property type="protein sequence ID" value="KAK6525161.1"/>
    <property type="molecule type" value="Genomic_DNA"/>
</dbReference>
<dbReference type="EC" id="3.2.1.14" evidence="2"/>
<evidence type="ECO:0000256" key="8">
    <source>
        <dbReference type="RuleBase" id="RU000489"/>
    </source>
</evidence>
<evidence type="ECO:0000256" key="6">
    <source>
        <dbReference type="ARBA" id="ARBA00023295"/>
    </source>
</evidence>
<dbReference type="PANTHER" id="PTHR45708:SF60">
    <property type="entry name" value="III CHITINASE, PUTATIVE (AFU_ORTHOLOGUE AFUA_5G03850)-RELATED"/>
    <property type="match status" value="1"/>
</dbReference>
<dbReference type="InterPro" id="IPR001223">
    <property type="entry name" value="Glyco_hydro18_cat"/>
</dbReference>
<evidence type="ECO:0000256" key="5">
    <source>
        <dbReference type="ARBA" id="ARBA00023277"/>
    </source>
</evidence>
<evidence type="ECO:0000256" key="1">
    <source>
        <dbReference type="ARBA" id="ARBA00000822"/>
    </source>
</evidence>
<dbReference type="InterPro" id="IPR050542">
    <property type="entry name" value="Glycosyl_Hydrlase18_Chitinase"/>
</dbReference>
<dbReference type="AlphaFoldDB" id="A0AAV9WTT0"/>
<comment type="similarity">
    <text evidence="9">Belongs to the glycosyl hydrolase 18 family.</text>
</comment>
<dbReference type="PROSITE" id="PS01095">
    <property type="entry name" value="GH18_1"/>
    <property type="match status" value="1"/>
</dbReference>
<sequence length="405" mass="45402">MQDIYVISSRGPEKSAQKGISVKLSQSHPFAFLRLKNKLLFPSHLQAKTRQFGDPRNLNTVLQTERGTIDKSLAPFLTHPTATTSSFEFTPIGIDSPGNFKKMQLHGLPKEGEKSVPRVVCYYQTHFLNGEFVSILPLVTEKTGATHVVLAAIHLNAPAGNVTLNDDPYKSPKYERLWAEIRQLQRAGIKVLGMLGGAAQGSYSRLDGTKEDFHSYYEPLREMIAWTGLDGLDLDVEEAMSLAGVIKLIDYLKTDFGSDFIITLAPVATAMQNLQNLAGFDFEVLERAFGHKIAWYNTQFYCGWGNMGSIDDYEKIIRRGWQPDKIVVGVITNPANCRGWVPEEELRESLTTLVRKYPNFGGVMGWEYFNSVTNDSKKGEPWKWAALMSEILHSNDSSADRDNQV</sequence>